<keyword evidence="3" id="KW-1185">Reference proteome</keyword>
<dbReference type="PANTHER" id="PTHR34300:SF2">
    <property type="entry name" value="QUEUOSINE PRECURSOR TRANSPORTER-RELATED"/>
    <property type="match status" value="1"/>
</dbReference>
<feature type="transmembrane region" description="Helical" evidence="1">
    <location>
        <begin position="30"/>
        <end position="46"/>
    </location>
</feature>
<feature type="transmembrane region" description="Helical" evidence="1">
    <location>
        <begin position="52"/>
        <end position="73"/>
    </location>
</feature>
<dbReference type="NCBIfam" id="TIGR00697">
    <property type="entry name" value="queuosine precursor transporter"/>
    <property type="match status" value="1"/>
</dbReference>
<dbReference type="PANTHER" id="PTHR34300">
    <property type="entry name" value="QUEUOSINE PRECURSOR TRANSPORTER-RELATED"/>
    <property type="match status" value="1"/>
</dbReference>
<keyword evidence="1" id="KW-0812">Transmembrane</keyword>
<comment type="subcellular location">
    <subcellularLocation>
        <location evidence="1">Cell membrane</location>
        <topology evidence="1">Multi-pass membrane protein</topology>
    </subcellularLocation>
</comment>
<comment type="caution">
    <text evidence="2">The sequence shown here is derived from an EMBL/GenBank/DDBJ whole genome shotgun (WGS) entry which is preliminary data.</text>
</comment>
<keyword evidence="1" id="KW-1003">Cell membrane</keyword>
<evidence type="ECO:0000256" key="1">
    <source>
        <dbReference type="HAMAP-Rule" id="MF_02088"/>
    </source>
</evidence>
<keyword evidence="1" id="KW-0472">Membrane</keyword>
<dbReference type="HAMAP" id="MF_02088">
    <property type="entry name" value="Q_prec_transport"/>
    <property type="match status" value="1"/>
</dbReference>
<organism evidence="2 3">
    <name type="scientific">Virgibacillus tibetensis</name>
    <dbReference type="NCBI Taxonomy" id="3042313"/>
    <lineage>
        <taxon>Bacteria</taxon>
        <taxon>Bacillati</taxon>
        <taxon>Bacillota</taxon>
        <taxon>Bacilli</taxon>
        <taxon>Bacillales</taxon>
        <taxon>Bacillaceae</taxon>
        <taxon>Virgibacillus</taxon>
    </lineage>
</organism>
<evidence type="ECO:0000313" key="3">
    <source>
        <dbReference type="Proteomes" id="UP001335737"/>
    </source>
</evidence>
<name>A0ABU6KAZ7_9BACI</name>
<dbReference type="Proteomes" id="UP001335737">
    <property type="component" value="Unassembled WGS sequence"/>
</dbReference>
<comment type="function">
    <text evidence="1">Involved in the import of queuosine (Q) precursors, required for Q precursor salvage.</text>
</comment>
<evidence type="ECO:0000313" key="2">
    <source>
        <dbReference type="EMBL" id="MEC5422512.1"/>
    </source>
</evidence>
<feature type="transmembrane region" description="Helical" evidence="1">
    <location>
        <begin position="124"/>
        <end position="147"/>
    </location>
</feature>
<comment type="similarity">
    <text evidence="1">Belongs to the vitamin uptake transporter (VUT/ECF) (TC 2.A.88) family. Q precursor transporter subfamily.</text>
</comment>
<dbReference type="Pfam" id="PF02592">
    <property type="entry name" value="Vut_1"/>
    <property type="match status" value="1"/>
</dbReference>
<keyword evidence="1" id="KW-0813">Transport</keyword>
<reference evidence="2 3" key="1">
    <citation type="journal article" date="2024" name="Int. J. Syst. Evol. Microbiol.">
        <title>Virgibacillus tibetensis sp. nov., isolated from salt lake on the Tibetan Plateau of China.</title>
        <authorList>
            <person name="Phurbu D."/>
            <person name="Liu Z.-X."/>
            <person name="Wang R."/>
            <person name="Zheng Y.-Y."/>
            <person name="Liu H.-C."/>
            <person name="Zhou Y.-G."/>
            <person name="Yu Y.-J."/>
            <person name="Li A.-H."/>
        </authorList>
    </citation>
    <scope>NUCLEOTIDE SEQUENCE [LARGE SCALE GENOMIC DNA]</scope>
    <source>
        <strain evidence="2 3">C22-A2</strain>
    </source>
</reference>
<dbReference type="RefSeq" id="WP_327606074.1">
    <property type="nucleotide sequence ID" value="NZ_JARZFX010000001.1"/>
</dbReference>
<feature type="transmembrane region" description="Helical" evidence="1">
    <location>
        <begin position="85"/>
        <end position="104"/>
    </location>
</feature>
<sequence length="232" mass="26032">MSNEIIWILFALVNFSLLLLFYRLFGKMGLFVWIGMATVIANIQVLKTVELLGLTATLGNIMYGTAFLATDILNEKYGKKEAKKAVWLGFTTLITMTLVMQGALQFEPGADDIAQGALEGIFGLIPQVAAGSLAAYIISQYSDVWIYDKLRKLFPTNKHLWIRNNGSTAISQLLDTAVFCTIAFYGQFPLSIWIEIFITTYIIKFVVALMDTPFMYIAKSMHNNKETKSDSY</sequence>
<keyword evidence="1" id="KW-1133">Transmembrane helix</keyword>
<proteinExistence type="inferred from homology"/>
<feature type="transmembrane region" description="Helical" evidence="1">
    <location>
        <begin position="192"/>
        <end position="218"/>
    </location>
</feature>
<dbReference type="InterPro" id="IPR003744">
    <property type="entry name" value="YhhQ"/>
</dbReference>
<accession>A0ABU6KAZ7</accession>
<protein>
    <recommendedName>
        <fullName evidence="1">Probable queuosine precursor transporter</fullName>
        <shortName evidence="1">Q precursor transporter</shortName>
    </recommendedName>
</protein>
<feature type="transmembrane region" description="Helical" evidence="1">
    <location>
        <begin position="6"/>
        <end position="25"/>
    </location>
</feature>
<gene>
    <name evidence="2" type="ORF">QGM71_03270</name>
</gene>
<dbReference type="EMBL" id="JARZFX010000001">
    <property type="protein sequence ID" value="MEC5422512.1"/>
    <property type="molecule type" value="Genomic_DNA"/>
</dbReference>